<accession>A0A8X6I676</accession>
<dbReference type="OrthoDB" id="10605341at2759"/>
<proteinExistence type="predicted"/>
<organism evidence="1 2">
    <name type="scientific">Trichonephila clavata</name>
    <name type="common">Joro spider</name>
    <name type="synonym">Nephila clavata</name>
    <dbReference type="NCBI Taxonomy" id="2740835"/>
    <lineage>
        <taxon>Eukaryota</taxon>
        <taxon>Metazoa</taxon>
        <taxon>Ecdysozoa</taxon>
        <taxon>Arthropoda</taxon>
        <taxon>Chelicerata</taxon>
        <taxon>Arachnida</taxon>
        <taxon>Araneae</taxon>
        <taxon>Araneomorphae</taxon>
        <taxon>Entelegynae</taxon>
        <taxon>Araneoidea</taxon>
        <taxon>Nephilidae</taxon>
        <taxon>Trichonephila</taxon>
    </lineage>
</organism>
<dbReference type="EMBL" id="BMAO01030982">
    <property type="protein sequence ID" value="GFQ71550.1"/>
    <property type="molecule type" value="Genomic_DNA"/>
</dbReference>
<protein>
    <submittedName>
        <fullName evidence="1">Uncharacterized protein</fullName>
    </submittedName>
</protein>
<comment type="caution">
    <text evidence="1">The sequence shown here is derived from an EMBL/GenBank/DDBJ whole genome shotgun (WGS) entry which is preliminary data.</text>
</comment>
<evidence type="ECO:0000313" key="2">
    <source>
        <dbReference type="Proteomes" id="UP000887116"/>
    </source>
</evidence>
<dbReference type="AlphaFoldDB" id="A0A8X6I676"/>
<reference evidence="1" key="1">
    <citation type="submission" date="2020-07" db="EMBL/GenBank/DDBJ databases">
        <title>Multicomponent nature underlies the extraordinary mechanical properties of spider dragline silk.</title>
        <authorList>
            <person name="Kono N."/>
            <person name="Nakamura H."/>
            <person name="Mori M."/>
            <person name="Yoshida Y."/>
            <person name="Ohtoshi R."/>
            <person name="Malay A.D."/>
            <person name="Moran D.A.P."/>
            <person name="Tomita M."/>
            <person name="Numata K."/>
            <person name="Arakawa K."/>
        </authorList>
    </citation>
    <scope>NUCLEOTIDE SEQUENCE</scope>
</reference>
<evidence type="ECO:0000313" key="1">
    <source>
        <dbReference type="EMBL" id="GFQ71550.1"/>
    </source>
</evidence>
<name>A0A8X6I676_TRICU</name>
<gene>
    <name evidence="1" type="ORF">TNCT_126981</name>
</gene>
<sequence length="85" mass="9824">MRSGHVKTKSKHCESRFTRVLGKQYGIFLRENYNVPGCVCGGRGYRNMTSKLQRGGIRIGFNYEMGTAFTTGRRLELWESETTRR</sequence>
<dbReference type="Proteomes" id="UP000887116">
    <property type="component" value="Unassembled WGS sequence"/>
</dbReference>
<keyword evidence="2" id="KW-1185">Reference proteome</keyword>